<dbReference type="Proteomes" id="UP001497453">
    <property type="component" value="Chromosome 2"/>
</dbReference>
<evidence type="ECO:0000256" key="1">
    <source>
        <dbReference type="SAM" id="MobiDB-lite"/>
    </source>
</evidence>
<name>A0ABP1CYJ1_9APHY</name>
<feature type="region of interest" description="Disordered" evidence="1">
    <location>
        <begin position="1"/>
        <end position="78"/>
    </location>
</feature>
<feature type="compositionally biased region" description="Low complexity" evidence="1">
    <location>
        <begin position="46"/>
        <end position="61"/>
    </location>
</feature>
<proteinExistence type="predicted"/>
<accession>A0ABP1CYJ1</accession>
<gene>
    <name evidence="2" type="ORF">GFSPODELE1_LOCUS3266</name>
</gene>
<protein>
    <submittedName>
        <fullName evidence="2">Uncharacterized protein</fullName>
    </submittedName>
</protein>
<keyword evidence="3" id="KW-1185">Reference proteome</keyword>
<evidence type="ECO:0000313" key="2">
    <source>
        <dbReference type="EMBL" id="CAL1700727.1"/>
    </source>
</evidence>
<sequence length="112" mass="12238">MTSSTRLTTPPGSPERGRAQNEPVTPENNIRNRRRNEGTPMPGEISPSSSTISSGSRAFSSTQSPFSLSTLHSGSTFNLDTPARRIMIRADPTLVTCFDPADKELYDLWAPK</sequence>
<feature type="compositionally biased region" description="Polar residues" evidence="1">
    <location>
        <begin position="1"/>
        <end position="10"/>
    </location>
</feature>
<dbReference type="EMBL" id="OZ037945">
    <property type="protein sequence ID" value="CAL1700727.1"/>
    <property type="molecule type" value="Genomic_DNA"/>
</dbReference>
<evidence type="ECO:0000313" key="3">
    <source>
        <dbReference type="Proteomes" id="UP001497453"/>
    </source>
</evidence>
<feature type="compositionally biased region" description="Polar residues" evidence="1">
    <location>
        <begin position="62"/>
        <end position="78"/>
    </location>
</feature>
<organism evidence="2 3">
    <name type="scientific">Somion occarium</name>
    <dbReference type="NCBI Taxonomy" id="3059160"/>
    <lineage>
        <taxon>Eukaryota</taxon>
        <taxon>Fungi</taxon>
        <taxon>Dikarya</taxon>
        <taxon>Basidiomycota</taxon>
        <taxon>Agaricomycotina</taxon>
        <taxon>Agaricomycetes</taxon>
        <taxon>Polyporales</taxon>
        <taxon>Cerrenaceae</taxon>
        <taxon>Somion</taxon>
    </lineage>
</organism>
<reference evidence="3" key="1">
    <citation type="submission" date="2024-04" db="EMBL/GenBank/DDBJ databases">
        <authorList>
            <person name="Shaw F."/>
            <person name="Minotto A."/>
        </authorList>
    </citation>
    <scope>NUCLEOTIDE SEQUENCE [LARGE SCALE GENOMIC DNA]</scope>
</reference>